<dbReference type="GO" id="GO:0006950">
    <property type="term" value="P:response to stress"/>
    <property type="evidence" value="ECO:0007669"/>
    <property type="project" value="UniProtKB-ARBA"/>
</dbReference>
<keyword evidence="4" id="KW-0547">Nucleotide-binding</keyword>
<comment type="catalytic activity">
    <reaction evidence="10">
        <text>L-seryl-[protein] + ATP = O-phospho-L-seryl-[protein] + ADP + H(+)</text>
        <dbReference type="Rhea" id="RHEA:17989"/>
        <dbReference type="Rhea" id="RHEA-COMP:9863"/>
        <dbReference type="Rhea" id="RHEA-COMP:11604"/>
        <dbReference type="ChEBI" id="CHEBI:15378"/>
        <dbReference type="ChEBI" id="CHEBI:29999"/>
        <dbReference type="ChEBI" id="CHEBI:30616"/>
        <dbReference type="ChEBI" id="CHEBI:83421"/>
        <dbReference type="ChEBI" id="CHEBI:456216"/>
        <dbReference type="EC" id="2.7.12.2"/>
    </reaction>
</comment>
<feature type="region of interest" description="Disordered" evidence="13">
    <location>
        <begin position="556"/>
        <end position="587"/>
    </location>
</feature>
<feature type="compositionally biased region" description="Low complexity" evidence="13">
    <location>
        <begin position="1105"/>
        <end position="1114"/>
    </location>
</feature>
<dbReference type="InterPro" id="IPR052468">
    <property type="entry name" value="Dual_spec_MAPK_kinase"/>
</dbReference>
<dbReference type="SUPFAM" id="SSF56112">
    <property type="entry name" value="Protein kinase-like (PK-like)"/>
    <property type="match status" value="1"/>
</dbReference>
<evidence type="ECO:0000256" key="5">
    <source>
        <dbReference type="ARBA" id="ARBA00022777"/>
    </source>
</evidence>
<keyword evidence="16" id="KW-1185">Reference proteome</keyword>
<comment type="similarity">
    <text evidence="8">Belongs to the protein kinase superfamily. STE Ser/Thr protein kinase family. MAP kinase kinase subfamily.</text>
</comment>
<evidence type="ECO:0000256" key="9">
    <source>
        <dbReference type="ARBA" id="ARBA00038999"/>
    </source>
</evidence>
<proteinExistence type="inferred from homology"/>
<organism evidence="15 16">
    <name type="scientific">Opisthorchis viverrini</name>
    <name type="common">Southeast Asian liver fluke</name>
    <dbReference type="NCBI Taxonomy" id="6198"/>
    <lineage>
        <taxon>Eukaryota</taxon>
        <taxon>Metazoa</taxon>
        <taxon>Spiralia</taxon>
        <taxon>Lophotrochozoa</taxon>
        <taxon>Platyhelminthes</taxon>
        <taxon>Trematoda</taxon>
        <taxon>Digenea</taxon>
        <taxon>Opisthorchiida</taxon>
        <taxon>Opisthorchiata</taxon>
        <taxon>Opisthorchiidae</taxon>
        <taxon>Opisthorchis</taxon>
    </lineage>
</organism>
<dbReference type="EMBL" id="KL596658">
    <property type="protein sequence ID" value="KER30626.1"/>
    <property type="molecule type" value="Genomic_DNA"/>
</dbReference>
<keyword evidence="7" id="KW-0829">Tyrosine-protein kinase</keyword>
<evidence type="ECO:0000256" key="2">
    <source>
        <dbReference type="ARBA" id="ARBA00022553"/>
    </source>
</evidence>
<dbReference type="Proteomes" id="UP000054324">
    <property type="component" value="Unassembled WGS sequence"/>
</dbReference>
<dbReference type="GO" id="GO:0005524">
    <property type="term" value="F:ATP binding"/>
    <property type="evidence" value="ECO:0007669"/>
    <property type="project" value="UniProtKB-KW"/>
</dbReference>
<keyword evidence="3" id="KW-0808">Transferase</keyword>
<dbReference type="RefSeq" id="XP_009165621.1">
    <property type="nucleotide sequence ID" value="XM_009167357.1"/>
</dbReference>
<dbReference type="EC" id="2.7.12.2" evidence="9"/>
<sequence length="1129" mass="125282">MAVRHRKSELKMLPSDVMAVRHRKSAAAKNQARNIFRHDPLTPLVLVHPRSSMRSSLHNPPINSPVTTCIHATIYQLTPPMCSYLPLPNSSVNETVAATTTVCETISEKDGSLIHSQKRQLERWAEHFEEQFSWPPATQPVEIMHPGEWNVNLDRPSEEEIRYEIAVLKREKAPGPDDLYPALFKEGGNSLLTHLTKLIGTMLDEEKVPAEWGMSTVIPIFKNGTRTQAENHRGISLLAVASKVLSGLILRRFDHYFNKRIGQSLSAKMDDFISECLLGSGTCSEVYKMRHRTKPELVMAVKHMRRSSTCPEENKRIMRDLYVVTKCNDCEYIVHCFGIFLTASDVWICMEIMSTCLDKLLRDLHRPFPEKVLGKVTVSITTALDYLKHKHNVMHRDVKPSNMLLSYEGIVKLCDFGISGELKDSIARSRQLGCIGYMAPERLESSSYDVRADVWSLGISLLELATGSFPYKGTEIEFAIMSKIISEPPPSLPHHIPCSSAFRHFIDLCLKKDHRQRPKYHALMNTDFFRRHNVPPRHVLDWLQCIPLKYLHRPNSPSPTHKVDPNSPAASSSPSLNSPLSNSTVSPDLSQALSSVSLGDSFEQKASDNRCDSQNGLDVVVVAAPTVNVYSPLQHQHKNEHANDINSNNSIALGSATRDRSFMSVQPVVSHSSSIYPPLSTVSGTRVGVEHIATSSAQSQEPLSHASSGYGSAGSEGSPGSVINIVRPMTREVNEARHLHSISTQRFRGQLLASGKETHPSGTCSSGQSDSSNRILQIPQVNLNGSAGVSIYHCMDSVSHVHSDQWSITASSSRTRTQRSSATKCPAVPNSVTPLIKKFEPDSSRFGFARPGAAGATDHSARSFTPPLTGNRIADPVCAPSTLADRSARQDLQRPLYSQVRSASVGRNLHRSHAQRWPSRPQLYNKLPLTIFKANMGHTRNQPPGSETVAVPCVSTIGQSGVTDSQQYHHHYFHYYHHRHNETANQDPQNIQNPSPSRDQILTNSAATIHDNPSHPNRSLSYSNGTRLAHRLLTHPIPAQTTALSKDLPFRPKKQSNSLSNGQLCYSSPLGFRQPLGPMFKMENPSVPSRIPRFSQGSCQDEPYSRSSQRSSSQPAVANLRNTSFETDL</sequence>
<feature type="region of interest" description="Disordered" evidence="13">
    <location>
        <begin position="695"/>
        <end position="722"/>
    </location>
</feature>
<dbReference type="InterPro" id="IPR011009">
    <property type="entry name" value="Kinase-like_dom_sf"/>
</dbReference>
<evidence type="ECO:0000256" key="3">
    <source>
        <dbReference type="ARBA" id="ARBA00022679"/>
    </source>
</evidence>
<name>A0A074ZU50_OPIVI</name>
<dbReference type="GO" id="GO:0004708">
    <property type="term" value="F:MAP kinase kinase activity"/>
    <property type="evidence" value="ECO:0007669"/>
    <property type="project" value="UniProtKB-EC"/>
</dbReference>
<evidence type="ECO:0000313" key="15">
    <source>
        <dbReference type="EMBL" id="KER30626.1"/>
    </source>
</evidence>
<evidence type="ECO:0000256" key="12">
    <source>
        <dbReference type="ARBA" id="ARBA00051693"/>
    </source>
</evidence>
<accession>A0A074ZU50</accession>
<evidence type="ECO:0000256" key="13">
    <source>
        <dbReference type="SAM" id="MobiDB-lite"/>
    </source>
</evidence>
<keyword evidence="5" id="KW-0418">Kinase</keyword>
<comment type="catalytic activity">
    <reaction evidence="12">
        <text>L-tyrosyl-[protein] + ATP = O-phospho-L-tyrosyl-[protein] + ADP + H(+)</text>
        <dbReference type="Rhea" id="RHEA:10596"/>
        <dbReference type="Rhea" id="RHEA-COMP:10136"/>
        <dbReference type="Rhea" id="RHEA-COMP:20101"/>
        <dbReference type="ChEBI" id="CHEBI:15378"/>
        <dbReference type="ChEBI" id="CHEBI:30616"/>
        <dbReference type="ChEBI" id="CHEBI:46858"/>
        <dbReference type="ChEBI" id="CHEBI:61978"/>
        <dbReference type="ChEBI" id="CHEBI:456216"/>
        <dbReference type="EC" id="2.7.12.2"/>
    </reaction>
</comment>
<feature type="region of interest" description="Disordered" evidence="13">
    <location>
        <begin position="851"/>
        <end position="872"/>
    </location>
</feature>
<dbReference type="InterPro" id="IPR008271">
    <property type="entry name" value="Ser/Thr_kinase_AS"/>
</dbReference>
<keyword evidence="6" id="KW-0067">ATP-binding</keyword>
<dbReference type="Gene3D" id="1.10.510.10">
    <property type="entry name" value="Transferase(Phosphotransferase) domain 1"/>
    <property type="match status" value="1"/>
</dbReference>
<dbReference type="PANTHER" id="PTHR47238">
    <property type="entry name" value="MITOGEN-ACTIVATED PROTEIN KINASE KINASE 5"/>
    <property type="match status" value="1"/>
</dbReference>
<evidence type="ECO:0000256" key="10">
    <source>
        <dbReference type="ARBA" id="ARBA00049014"/>
    </source>
</evidence>
<dbReference type="Gene3D" id="3.30.200.20">
    <property type="entry name" value="Phosphorylase Kinase, domain 1"/>
    <property type="match status" value="1"/>
</dbReference>
<dbReference type="InterPro" id="IPR000719">
    <property type="entry name" value="Prot_kinase_dom"/>
</dbReference>
<dbReference type="PROSITE" id="PS00108">
    <property type="entry name" value="PROTEIN_KINASE_ST"/>
    <property type="match status" value="1"/>
</dbReference>
<dbReference type="GO" id="GO:0004674">
    <property type="term" value="F:protein serine/threonine kinase activity"/>
    <property type="evidence" value="ECO:0007669"/>
    <property type="project" value="UniProtKB-KW"/>
</dbReference>
<evidence type="ECO:0000256" key="6">
    <source>
        <dbReference type="ARBA" id="ARBA00022840"/>
    </source>
</evidence>
<dbReference type="AlphaFoldDB" id="A0A074ZU50"/>
<dbReference type="PROSITE" id="PS50011">
    <property type="entry name" value="PROTEIN_KINASE_DOM"/>
    <property type="match status" value="1"/>
</dbReference>
<evidence type="ECO:0000256" key="7">
    <source>
        <dbReference type="ARBA" id="ARBA00023137"/>
    </source>
</evidence>
<evidence type="ECO:0000313" key="16">
    <source>
        <dbReference type="Proteomes" id="UP000054324"/>
    </source>
</evidence>
<feature type="region of interest" description="Disordered" evidence="13">
    <location>
        <begin position="754"/>
        <end position="773"/>
    </location>
</feature>
<evidence type="ECO:0000256" key="1">
    <source>
        <dbReference type="ARBA" id="ARBA00022527"/>
    </source>
</evidence>
<evidence type="ECO:0000256" key="11">
    <source>
        <dbReference type="ARBA" id="ARBA00049299"/>
    </source>
</evidence>
<evidence type="ECO:0000256" key="8">
    <source>
        <dbReference type="ARBA" id="ARBA00038035"/>
    </source>
</evidence>
<dbReference type="FunFam" id="3.30.200.20:FF:000040">
    <property type="entry name" value="Dual specificity mitogen-activated protein kinase kinase"/>
    <property type="match status" value="1"/>
</dbReference>
<feature type="compositionally biased region" description="Polar residues" evidence="13">
    <location>
        <begin position="1120"/>
        <end position="1129"/>
    </location>
</feature>
<reference evidence="15 16" key="1">
    <citation type="submission" date="2013-11" db="EMBL/GenBank/DDBJ databases">
        <title>Opisthorchis viverrini - life in the bile duct.</title>
        <authorList>
            <person name="Young N.D."/>
            <person name="Nagarajan N."/>
            <person name="Lin S.J."/>
            <person name="Korhonen P.K."/>
            <person name="Jex A.R."/>
            <person name="Hall R.S."/>
            <person name="Safavi-Hemami H."/>
            <person name="Kaewkong W."/>
            <person name="Bertrand D."/>
            <person name="Gao S."/>
            <person name="Seet Q."/>
            <person name="Wongkham S."/>
            <person name="Teh B.T."/>
            <person name="Wongkham C."/>
            <person name="Intapan P.M."/>
            <person name="Maleewong W."/>
            <person name="Yang X."/>
            <person name="Hu M."/>
            <person name="Wang Z."/>
            <person name="Hofmann A."/>
            <person name="Sternberg P.W."/>
            <person name="Tan P."/>
            <person name="Wang J."/>
            <person name="Gasser R.B."/>
        </authorList>
    </citation>
    <scope>NUCLEOTIDE SEQUENCE [LARGE SCALE GENOMIC DNA]</scope>
</reference>
<evidence type="ECO:0000256" key="4">
    <source>
        <dbReference type="ARBA" id="ARBA00022741"/>
    </source>
</evidence>
<feature type="compositionally biased region" description="Low complexity" evidence="13">
    <location>
        <begin position="565"/>
        <end position="583"/>
    </location>
</feature>
<dbReference type="CTD" id="20317166"/>
<dbReference type="SMART" id="SM00220">
    <property type="entry name" value="S_TKc"/>
    <property type="match status" value="1"/>
</dbReference>
<feature type="compositionally biased region" description="Low complexity" evidence="13">
    <location>
        <begin position="704"/>
        <end position="721"/>
    </location>
</feature>
<dbReference type="KEGG" id="ovi:T265_02978"/>
<dbReference type="Pfam" id="PF00069">
    <property type="entry name" value="Pkinase"/>
    <property type="match status" value="1"/>
</dbReference>
<evidence type="ECO:0000259" key="14">
    <source>
        <dbReference type="PROSITE" id="PS50011"/>
    </source>
</evidence>
<feature type="domain" description="Protein kinase" evidence="14">
    <location>
        <begin position="272"/>
        <end position="529"/>
    </location>
</feature>
<feature type="region of interest" description="Disordered" evidence="13">
    <location>
        <begin position="1043"/>
        <end position="1063"/>
    </location>
</feature>
<dbReference type="OrthoDB" id="10252354at2759"/>
<dbReference type="STRING" id="6198.A0A074ZU50"/>
<dbReference type="GeneID" id="20317166"/>
<feature type="compositionally biased region" description="Low complexity" evidence="13">
    <location>
        <begin position="761"/>
        <end position="772"/>
    </location>
</feature>
<gene>
    <name evidence="15" type="ORF">T265_02978</name>
</gene>
<protein>
    <recommendedName>
        <fullName evidence="9">mitogen-activated protein kinase kinase</fullName>
        <ecNumber evidence="9">2.7.12.2</ecNumber>
    </recommendedName>
</protein>
<dbReference type="PANTHER" id="PTHR47238:SF2">
    <property type="entry name" value="DUAL SPECIFICITY MITOGEN-ACTIVATED PROTEIN KINASE KINASE HEMIPTEROUS"/>
    <property type="match status" value="1"/>
</dbReference>
<keyword evidence="2" id="KW-0597">Phosphoprotein</keyword>
<keyword evidence="1" id="KW-0723">Serine/threonine-protein kinase</keyword>
<dbReference type="GO" id="GO:0004713">
    <property type="term" value="F:protein tyrosine kinase activity"/>
    <property type="evidence" value="ECO:0007669"/>
    <property type="project" value="UniProtKB-KW"/>
</dbReference>
<feature type="region of interest" description="Disordered" evidence="13">
    <location>
        <begin position="1086"/>
        <end position="1129"/>
    </location>
</feature>
<comment type="catalytic activity">
    <reaction evidence="11">
        <text>L-threonyl-[protein] + ATP = O-phospho-L-threonyl-[protein] + ADP + H(+)</text>
        <dbReference type="Rhea" id="RHEA:46608"/>
        <dbReference type="Rhea" id="RHEA-COMP:11060"/>
        <dbReference type="Rhea" id="RHEA-COMP:11605"/>
        <dbReference type="ChEBI" id="CHEBI:15378"/>
        <dbReference type="ChEBI" id="CHEBI:30013"/>
        <dbReference type="ChEBI" id="CHEBI:30616"/>
        <dbReference type="ChEBI" id="CHEBI:61977"/>
        <dbReference type="ChEBI" id="CHEBI:456216"/>
        <dbReference type="EC" id="2.7.12.2"/>
    </reaction>
</comment>